<organism evidence="4 5">
    <name type="scientific">Paralvinella palmiformis</name>
    <dbReference type="NCBI Taxonomy" id="53620"/>
    <lineage>
        <taxon>Eukaryota</taxon>
        <taxon>Metazoa</taxon>
        <taxon>Spiralia</taxon>
        <taxon>Lophotrochozoa</taxon>
        <taxon>Annelida</taxon>
        <taxon>Polychaeta</taxon>
        <taxon>Sedentaria</taxon>
        <taxon>Canalipalpata</taxon>
        <taxon>Terebellida</taxon>
        <taxon>Terebelliformia</taxon>
        <taxon>Alvinellidae</taxon>
        <taxon>Paralvinella</taxon>
    </lineage>
</organism>
<dbReference type="Gene3D" id="1.25.10.10">
    <property type="entry name" value="Leucine-rich Repeat Variant"/>
    <property type="match status" value="4"/>
</dbReference>
<feature type="compositionally biased region" description="Polar residues" evidence="3">
    <location>
        <begin position="323"/>
        <end position="332"/>
    </location>
</feature>
<feature type="region of interest" description="Disordered" evidence="3">
    <location>
        <begin position="287"/>
        <end position="412"/>
    </location>
</feature>
<dbReference type="PROSITE" id="PS50176">
    <property type="entry name" value="ARM_REPEAT"/>
    <property type="match status" value="2"/>
</dbReference>
<evidence type="ECO:0000256" key="2">
    <source>
        <dbReference type="PROSITE-ProRule" id="PRU00259"/>
    </source>
</evidence>
<feature type="repeat" description="ARM" evidence="2">
    <location>
        <begin position="635"/>
        <end position="659"/>
    </location>
</feature>
<protein>
    <submittedName>
        <fullName evidence="4">Uncharacterized protein</fullName>
    </submittedName>
</protein>
<dbReference type="InterPro" id="IPR016024">
    <property type="entry name" value="ARM-type_fold"/>
</dbReference>
<dbReference type="EMBL" id="JAODUP010000014">
    <property type="protein sequence ID" value="KAK2168768.1"/>
    <property type="molecule type" value="Genomic_DNA"/>
</dbReference>
<feature type="compositionally biased region" description="Basic and acidic residues" evidence="3">
    <location>
        <begin position="294"/>
        <end position="305"/>
    </location>
</feature>
<feature type="compositionally biased region" description="Polar residues" evidence="3">
    <location>
        <begin position="399"/>
        <end position="408"/>
    </location>
</feature>
<dbReference type="SUPFAM" id="SSF48371">
    <property type="entry name" value="ARM repeat"/>
    <property type="match status" value="1"/>
</dbReference>
<keyword evidence="5" id="KW-1185">Reference proteome</keyword>
<dbReference type="SMART" id="SM00185">
    <property type="entry name" value="ARM"/>
    <property type="match status" value="9"/>
</dbReference>
<gene>
    <name evidence="4" type="ORF">LSH36_14g03039</name>
</gene>
<dbReference type="AlphaFoldDB" id="A0AAD9KBT9"/>
<reference evidence="4" key="1">
    <citation type="journal article" date="2023" name="Mol. Biol. Evol.">
        <title>Third-Generation Sequencing Reveals the Adaptive Role of the Epigenome in Three Deep-Sea Polychaetes.</title>
        <authorList>
            <person name="Perez M."/>
            <person name="Aroh O."/>
            <person name="Sun Y."/>
            <person name="Lan Y."/>
            <person name="Juniper S.K."/>
            <person name="Young C.R."/>
            <person name="Angers B."/>
            <person name="Qian P.Y."/>
        </authorList>
    </citation>
    <scope>NUCLEOTIDE SEQUENCE</scope>
    <source>
        <strain evidence="4">P08H-3</strain>
    </source>
</reference>
<name>A0AAD9KBT9_9ANNE</name>
<accession>A0AAD9KBT9</accession>
<dbReference type="PANTHER" id="PTHR46618">
    <property type="entry name" value="ARMADILLO REPEAT-CONTAINING PROTEIN 3"/>
    <property type="match status" value="1"/>
</dbReference>
<dbReference type="PANTHER" id="PTHR46618:SF1">
    <property type="entry name" value="ARMADILLO REPEAT-CONTAINING PROTEIN 3"/>
    <property type="match status" value="1"/>
</dbReference>
<dbReference type="InterPro" id="IPR052441">
    <property type="entry name" value="Armadillo-Ser/Thr_Kinase"/>
</dbReference>
<sequence length="684" mass="74109">MGKKIKKDEKGPPEDVFEALQIESKQAATVVLMLESPEEEVLTKACEAIYRFVEKAEENKKTMLDLDVLEPLLKLVLHEDKNVHRNACMALGSMALHPEVRRSLRKREETISSMVALMSPEEDSVVHEFAALCLSALAIDFSSKVAIYEQDGLEPLIRLLGSSDPDVQKNSIETISLMLQDYQTKSAIRELSGFPPILELLKSEFPVIQHLALVALQRATEDSENRAALRELEAINKLIEFIGKPEWSDLHVFAVIVLANCLEDTESMEMIRENGGLSKLVAYITDSQPPEEEDKSKGKAKEKGAASRTGKKGKGGDDGRLSSLHTSMSRQGTHVAPRATSRSTSRSGSRSESRAKAGARAVSRSQLSVNTAATAKRGTHRLSIIPSEASDVSEEQAASGDQTISMSDTPPMELKVTSGMSNSASIVSRESVMLVTKDVVFVIDEKKQGRSDADPVIVTLPEVKEHAAKAIARAAKNGDNLKILHEQETEKMLIHLLSHDDANVQVSAAQALGVMSENLLSRQAVGEWEAASMALGNLTSSNTSNCNEVVRFHGIDALVTMLKDSRQNAAANAAIVLTNMAPDEGIRSAILQAGVIAALLEPLQSPSTVLQSKAALCASAFCGESEARTVFRESGGIEYLVKLLSSNNDEVRRSASWAISVCAVDEVTAAEISRHGYVNIECIF</sequence>
<comment type="caution">
    <text evidence="4">The sequence shown here is derived from an EMBL/GenBank/DDBJ whole genome shotgun (WGS) entry which is preliminary data.</text>
</comment>
<feature type="repeat" description="ARM" evidence="2">
    <location>
        <begin position="553"/>
        <end position="595"/>
    </location>
</feature>
<dbReference type="Pfam" id="PF00514">
    <property type="entry name" value="Arm"/>
    <property type="match status" value="3"/>
</dbReference>
<feature type="compositionally biased region" description="Polar residues" evidence="3">
    <location>
        <begin position="363"/>
        <end position="373"/>
    </location>
</feature>
<keyword evidence="1" id="KW-0677">Repeat</keyword>
<dbReference type="InterPro" id="IPR000225">
    <property type="entry name" value="Armadillo"/>
</dbReference>
<dbReference type="InterPro" id="IPR011989">
    <property type="entry name" value="ARM-like"/>
</dbReference>
<dbReference type="Proteomes" id="UP001208570">
    <property type="component" value="Unassembled WGS sequence"/>
</dbReference>
<proteinExistence type="predicted"/>
<evidence type="ECO:0000256" key="3">
    <source>
        <dbReference type="SAM" id="MobiDB-lite"/>
    </source>
</evidence>
<evidence type="ECO:0000256" key="1">
    <source>
        <dbReference type="ARBA" id="ARBA00022737"/>
    </source>
</evidence>
<evidence type="ECO:0000313" key="5">
    <source>
        <dbReference type="Proteomes" id="UP001208570"/>
    </source>
</evidence>
<feature type="compositionally biased region" description="Low complexity" evidence="3">
    <location>
        <begin position="336"/>
        <end position="348"/>
    </location>
</feature>
<evidence type="ECO:0000313" key="4">
    <source>
        <dbReference type="EMBL" id="KAK2168768.1"/>
    </source>
</evidence>